<proteinExistence type="predicted"/>
<dbReference type="EMBL" id="BGPR01000090">
    <property type="protein sequence ID" value="GBL93005.1"/>
    <property type="molecule type" value="Genomic_DNA"/>
</dbReference>
<organism evidence="2 3">
    <name type="scientific">Araneus ventricosus</name>
    <name type="common">Orbweaver spider</name>
    <name type="synonym">Epeira ventricosa</name>
    <dbReference type="NCBI Taxonomy" id="182803"/>
    <lineage>
        <taxon>Eukaryota</taxon>
        <taxon>Metazoa</taxon>
        <taxon>Ecdysozoa</taxon>
        <taxon>Arthropoda</taxon>
        <taxon>Chelicerata</taxon>
        <taxon>Arachnida</taxon>
        <taxon>Araneae</taxon>
        <taxon>Araneomorphae</taxon>
        <taxon>Entelegynae</taxon>
        <taxon>Araneoidea</taxon>
        <taxon>Araneidae</taxon>
        <taxon>Araneus</taxon>
    </lineage>
</organism>
<gene>
    <name evidence="2" type="ORF">AVEN_54642_1</name>
</gene>
<protein>
    <submittedName>
        <fullName evidence="2">Uncharacterized protein</fullName>
    </submittedName>
</protein>
<keyword evidence="3" id="KW-1185">Reference proteome</keyword>
<evidence type="ECO:0000313" key="3">
    <source>
        <dbReference type="Proteomes" id="UP000499080"/>
    </source>
</evidence>
<evidence type="ECO:0000256" key="1">
    <source>
        <dbReference type="SAM" id="MobiDB-lite"/>
    </source>
</evidence>
<evidence type="ECO:0000313" key="2">
    <source>
        <dbReference type="EMBL" id="GBL93005.1"/>
    </source>
</evidence>
<name>A0A4Y2BNJ3_ARAVE</name>
<reference evidence="2 3" key="1">
    <citation type="journal article" date="2019" name="Sci. Rep.">
        <title>Orb-weaving spider Araneus ventricosus genome elucidates the spidroin gene catalogue.</title>
        <authorList>
            <person name="Kono N."/>
            <person name="Nakamura H."/>
            <person name="Ohtoshi R."/>
            <person name="Moran D.A.P."/>
            <person name="Shinohara A."/>
            <person name="Yoshida Y."/>
            <person name="Fujiwara M."/>
            <person name="Mori M."/>
            <person name="Tomita M."/>
            <person name="Arakawa K."/>
        </authorList>
    </citation>
    <scope>NUCLEOTIDE SEQUENCE [LARGE SCALE GENOMIC DNA]</scope>
</reference>
<feature type="region of interest" description="Disordered" evidence="1">
    <location>
        <begin position="1"/>
        <end position="25"/>
    </location>
</feature>
<dbReference type="Proteomes" id="UP000499080">
    <property type="component" value="Unassembled WGS sequence"/>
</dbReference>
<sequence length="118" mass="13363">MRAMTRTTHELAPLSPNFRTAPSPSPSILVDSKPYGASTNRWKVLLKYSPLALKKESDTRWSSRREAVTVVHRHLDKIVEAFNHLPLDAVSSPERKSVSVSLLKSVQTFELVAFICFW</sequence>
<dbReference type="AlphaFoldDB" id="A0A4Y2BNJ3"/>
<comment type="caution">
    <text evidence="2">The sequence shown here is derived from an EMBL/GenBank/DDBJ whole genome shotgun (WGS) entry which is preliminary data.</text>
</comment>
<accession>A0A4Y2BNJ3</accession>